<dbReference type="GO" id="GO:0005743">
    <property type="term" value="C:mitochondrial inner membrane"/>
    <property type="evidence" value="ECO:0007669"/>
    <property type="project" value="UniProtKB-SubCell"/>
</dbReference>
<dbReference type="EMBL" id="ML995481">
    <property type="protein sequence ID" value="KAF2143761.1"/>
    <property type="molecule type" value="Genomic_DNA"/>
</dbReference>
<dbReference type="FunFam" id="3.50.50.100:FF:000005">
    <property type="entry name" value="NADH-ubiquinone oxidoreductase 64 kDa subunit"/>
    <property type="match status" value="1"/>
</dbReference>
<dbReference type="Pfam" id="PF22366">
    <property type="entry name" value="NDH2_C"/>
    <property type="match status" value="1"/>
</dbReference>
<evidence type="ECO:0000313" key="13">
    <source>
        <dbReference type="Proteomes" id="UP000799438"/>
    </source>
</evidence>
<keyword evidence="7" id="KW-0560">Oxidoreductase</keyword>
<dbReference type="SUPFAM" id="SSF51905">
    <property type="entry name" value="FAD/NAD(P)-binding domain"/>
    <property type="match status" value="2"/>
</dbReference>
<reference evidence="12" key="1">
    <citation type="journal article" date="2020" name="Stud. Mycol.">
        <title>101 Dothideomycetes genomes: a test case for predicting lifestyles and emergence of pathogens.</title>
        <authorList>
            <person name="Haridas S."/>
            <person name="Albert R."/>
            <person name="Binder M."/>
            <person name="Bloem J."/>
            <person name="Labutti K."/>
            <person name="Salamov A."/>
            <person name="Andreopoulos B."/>
            <person name="Baker S."/>
            <person name="Barry K."/>
            <person name="Bills G."/>
            <person name="Bluhm B."/>
            <person name="Cannon C."/>
            <person name="Castanera R."/>
            <person name="Culley D."/>
            <person name="Daum C."/>
            <person name="Ezra D."/>
            <person name="Gonzalez J."/>
            <person name="Henrissat B."/>
            <person name="Kuo A."/>
            <person name="Liang C."/>
            <person name="Lipzen A."/>
            <person name="Lutzoni F."/>
            <person name="Magnuson J."/>
            <person name="Mondo S."/>
            <person name="Nolan M."/>
            <person name="Ohm R."/>
            <person name="Pangilinan J."/>
            <person name="Park H.-J."/>
            <person name="Ramirez L."/>
            <person name="Alfaro M."/>
            <person name="Sun H."/>
            <person name="Tritt A."/>
            <person name="Yoshinaga Y."/>
            <person name="Zwiers L.-H."/>
            <person name="Turgeon B."/>
            <person name="Goodwin S."/>
            <person name="Spatafora J."/>
            <person name="Crous P."/>
            <person name="Grigoriev I."/>
        </authorList>
    </citation>
    <scope>NUCLEOTIDE SEQUENCE</scope>
    <source>
        <strain evidence="12">CBS 121167</strain>
    </source>
</reference>
<dbReference type="InterPro" id="IPR023753">
    <property type="entry name" value="FAD/NAD-binding_dom"/>
</dbReference>
<keyword evidence="5" id="KW-0106">Calcium</keyword>
<dbReference type="GO" id="GO:0003954">
    <property type="term" value="F:NADH dehydrogenase activity"/>
    <property type="evidence" value="ECO:0007669"/>
    <property type="project" value="InterPro"/>
</dbReference>
<protein>
    <recommendedName>
        <fullName evidence="11">EF-hand domain-containing protein</fullName>
    </recommendedName>
</protein>
<evidence type="ECO:0000256" key="10">
    <source>
        <dbReference type="SAM" id="Phobius"/>
    </source>
</evidence>
<comment type="similarity">
    <text evidence="2">Belongs to the NADH dehydrogenase family.</text>
</comment>
<dbReference type="PROSITE" id="PS50222">
    <property type="entry name" value="EF_HAND_2"/>
    <property type="match status" value="1"/>
</dbReference>
<name>A0A6A6BMH8_9PEZI</name>
<dbReference type="Gene3D" id="3.50.50.100">
    <property type="match status" value="2"/>
</dbReference>
<evidence type="ECO:0000256" key="2">
    <source>
        <dbReference type="ARBA" id="ARBA00005272"/>
    </source>
</evidence>
<evidence type="ECO:0000313" key="12">
    <source>
        <dbReference type="EMBL" id="KAF2143761.1"/>
    </source>
</evidence>
<feature type="transmembrane region" description="Helical" evidence="10">
    <location>
        <begin position="91"/>
        <end position="116"/>
    </location>
</feature>
<comment type="subcellular location">
    <subcellularLocation>
        <location evidence="1">Mitochondrion inner membrane</location>
        <topology evidence="1">Peripheral membrane protein</topology>
        <orientation evidence="1">Intermembrane side</orientation>
    </subcellularLocation>
</comment>
<keyword evidence="13" id="KW-1185">Reference proteome</keyword>
<keyword evidence="10" id="KW-1133">Transmembrane helix</keyword>
<keyword evidence="4" id="KW-0274">FAD</keyword>
<dbReference type="PROSITE" id="PS00018">
    <property type="entry name" value="EF_HAND_1"/>
    <property type="match status" value="1"/>
</dbReference>
<evidence type="ECO:0000256" key="8">
    <source>
        <dbReference type="ARBA" id="ARBA00023027"/>
    </source>
</evidence>
<accession>A0A6A6BMH8</accession>
<dbReference type="Proteomes" id="UP000799438">
    <property type="component" value="Unassembled WGS sequence"/>
</dbReference>
<dbReference type="PANTHER" id="PTHR43706">
    <property type="entry name" value="NADH DEHYDROGENASE"/>
    <property type="match status" value="1"/>
</dbReference>
<feature type="domain" description="EF-hand" evidence="11">
    <location>
        <begin position="538"/>
        <end position="573"/>
    </location>
</feature>
<sequence length="691" mass="76869">MLRLQALAGNARARAPNALSANSLSRSCSRNAASIRASSTTSTTASLRKRPQAPGYTSRLKQLQGPNALGFFTRSVSTQPAPSRSSRTLKLIYGTAAWVGIFTTVGAGIVLAFFVYDSTTYNEEPFNEDISVSELALFPRVGGPKNLPIAEHLMDDDDSPEKKEQKHKPKLVVLGTGWGSIALLKGLNPDDYHVTVVAPSNYFLFTPMLPSATVGTLELRSLVEPVRRIIAKLGGHFMKAKAVDVEFSDKLVEIQGLGPNGEEQHFYLPYDKLIIGVGSITNPHGVKGLENCHFLKDITDARLIRNSVIRNLETACLPTTSDEERKRLLSFVISGGGPTGVEFAAELFDMLNEDLTKFFPKILRSEISVHVIQSRGHILNTYDEALSRYAEARFAHDQVDVLTNSRVKEVLPDRILFTQKDDAGNVITKELPMGFCLWSTGVSQTEFCRKLAKKLDGQHNKHALETDSHCRLVGAPLGDVYAIGDCSTVQNNVSDHIVTFLRTLAWEKGRNPEEMQLSYAEWRHVAKRVKGRFPQAADHLKRLDRLFEVYDKDKSGTLDFGELHELLRQIDSKLTSLPATAQRAHQQGQYLARKFNTMAHMAPGMQLNQVDYGDLDDAVYKAFEYRHLGSLAYIGNAAVFDINGLNFSGGLLAVYLWRSVYFAQSVSLRTRILLAMDWTKRALFGRDLMNF</sequence>
<dbReference type="InterPro" id="IPR002048">
    <property type="entry name" value="EF_hand_dom"/>
</dbReference>
<evidence type="ECO:0000259" key="11">
    <source>
        <dbReference type="PROSITE" id="PS50222"/>
    </source>
</evidence>
<feature type="region of interest" description="Disordered" evidence="9">
    <location>
        <begin position="39"/>
        <end position="58"/>
    </location>
</feature>
<dbReference type="CDD" id="cd00051">
    <property type="entry name" value="EFh"/>
    <property type="match status" value="1"/>
</dbReference>
<evidence type="ECO:0000256" key="1">
    <source>
        <dbReference type="ARBA" id="ARBA00004137"/>
    </source>
</evidence>
<dbReference type="SMART" id="SM00054">
    <property type="entry name" value="EFh"/>
    <property type="match status" value="1"/>
</dbReference>
<keyword evidence="8" id="KW-0520">NAD</keyword>
<dbReference type="RefSeq" id="XP_033399473.1">
    <property type="nucleotide sequence ID" value="XM_033541946.1"/>
</dbReference>
<evidence type="ECO:0000256" key="4">
    <source>
        <dbReference type="ARBA" id="ARBA00022827"/>
    </source>
</evidence>
<gene>
    <name evidence="12" type="ORF">K452DRAFT_296744</name>
</gene>
<evidence type="ECO:0000256" key="5">
    <source>
        <dbReference type="ARBA" id="ARBA00022837"/>
    </source>
</evidence>
<proteinExistence type="inferred from homology"/>
<dbReference type="InterPro" id="IPR054585">
    <property type="entry name" value="NDH2-like_C"/>
</dbReference>
<dbReference type="InterPro" id="IPR036188">
    <property type="entry name" value="FAD/NAD-bd_sf"/>
</dbReference>
<keyword evidence="10" id="KW-0812">Transmembrane</keyword>
<dbReference type="InterPro" id="IPR018247">
    <property type="entry name" value="EF_Hand_1_Ca_BS"/>
</dbReference>
<keyword evidence="10" id="KW-0472">Membrane</keyword>
<dbReference type="GeneID" id="54299443"/>
<keyword evidence="6" id="KW-0809">Transit peptide</keyword>
<dbReference type="OrthoDB" id="5376590at2759"/>
<dbReference type="GO" id="GO:0005509">
    <property type="term" value="F:calcium ion binding"/>
    <property type="evidence" value="ECO:0007669"/>
    <property type="project" value="InterPro"/>
</dbReference>
<evidence type="ECO:0000256" key="7">
    <source>
        <dbReference type="ARBA" id="ARBA00023002"/>
    </source>
</evidence>
<organism evidence="12 13">
    <name type="scientific">Aplosporella prunicola CBS 121167</name>
    <dbReference type="NCBI Taxonomy" id="1176127"/>
    <lineage>
        <taxon>Eukaryota</taxon>
        <taxon>Fungi</taxon>
        <taxon>Dikarya</taxon>
        <taxon>Ascomycota</taxon>
        <taxon>Pezizomycotina</taxon>
        <taxon>Dothideomycetes</taxon>
        <taxon>Dothideomycetes incertae sedis</taxon>
        <taxon>Botryosphaeriales</taxon>
        <taxon>Aplosporellaceae</taxon>
        <taxon>Aplosporella</taxon>
    </lineage>
</organism>
<dbReference type="AlphaFoldDB" id="A0A6A6BMH8"/>
<dbReference type="Pfam" id="PF07992">
    <property type="entry name" value="Pyr_redox_2"/>
    <property type="match status" value="1"/>
</dbReference>
<evidence type="ECO:0000256" key="3">
    <source>
        <dbReference type="ARBA" id="ARBA00022630"/>
    </source>
</evidence>
<dbReference type="InterPro" id="IPR045024">
    <property type="entry name" value="NDH-2"/>
</dbReference>
<evidence type="ECO:0000256" key="9">
    <source>
        <dbReference type="SAM" id="MobiDB-lite"/>
    </source>
</evidence>
<dbReference type="SUPFAM" id="SSF47473">
    <property type="entry name" value="EF-hand"/>
    <property type="match status" value="1"/>
</dbReference>
<dbReference type="InterPro" id="IPR011992">
    <property type="entry name" value="EF-hand-dom_pair"/>
</dbReference>
<keyword evidence="3" id="KW-0285">Flavoprotein</keyword>
<dbReference type="PANTHER" id="PTHR43706:SF50">
    <property type="entry name" value="NADH DEHYDROGENASE (UBIQUINONE)-RELATED"/>
    <property type="match status" value="1"/>
</dbReference>
<evidence type="ECO:0000256" key="6">
    <source>
        <dbReference type="ARBA" id="ARBA00022946"/>
    </source>
</evidence>